<dbReference type="RefSeq" id="WP_126727343.1">
    <property type="nucleotide sequence ID" value="NZ_RYZH01000050.1"/>
</dbReference>
<dbReference type="PROSITE" id="PS51257">
    <property type="entry name" value="PROKAR_LIPOPROTEIN"/>
    <property type="match status" value="1"/>
</dbReference>
<organism evidence="1 2">
    <name type="scientific">Tautonia sociabilis</name>
    <dbReference type="NCBI Taxonomy" id="2080755"/>
    <lineage>
        <taxon>Bacteria</taxon>
        <taxon>Pseudomonadati</taxon>
        <taxon>Planctomycetota</taxon>
        <taxon>Planctomycetia</taxon>
        <taxon>Isosphaerales</taxon>
        <taxon>Isosphaeraceae</taxon>
        <taxon>Tautonia</taxon>
    </lineage>
</organism>
<accession>A0A432MEY6</accession>
<dbReference type="EMBL" id="RYZH01000050">
    <property type="protein sequence ID" value="RUL84325.1"/>
    <property type="molecule type" value="Genomic_DNA"/>
</dbReference>
<evidence type="ECO:0000313" key="2">
    <source>
        <dbReference type="Proteomes" id="UP000280296"/>
    </source>
</evidence>
<comment type="caution">
    <text evidence="1">The sequence shown here is derived from an EMBL/GenBank/DDBJ whole genome shotgun (WGS) entry which is preliminary data.</text>
</comment>
<protein>
    <submittedName>
        <fullName evidence="1">Uncharacterized protein</fullName>
    </submittedName>
</protein>
<name>A0A432MEY6_9BACT</name>
<reference evidence="1 2" key="2">
    <citation type="submission" date="2019-01" db="EMBL/GenBank/DDBJ databases">
        <title>Tautonia sociabilis, a novel thermotolerant planctomycete of Isosphaeraceae family, isolated from a 4000 m deep subterranean habitat.</title>
        <authorList>
            <person name="Kovaleva O.L."/>
            <person name="Elcheninov A.G."/>
            <person name="Van Heerden E."/>
            <person name="Toshchakov S.V."/>
            <person name="Novikov A."/>
            <person name="Bonch-Osmolovskaya E.A."/>
            <person name="Kublanov I.V."/>
        </authorList>
    </citation>
    <scope>NUCLEOTIDE SEQUENCE [LARGE SCALE GENOMIC DNA]</scope>
    <source>
        <strain evidence="1 2">GM2012</strain>
    </source>
</reference>
<dbReference type="OrthoDB" id="288258at2"/>
<dbReference type="AlphaFoldDB" id="A0A432MEY6"/>
<keyword evidence="2" id="KW-1185">Reference proteome</keyword>
<sequence>MSSRTIGMVLLALAAGMTTGCHRKEFLRNQSIAMDPSIVASDPAAGVPNRVTFVDRHPMLRKPVEYYQSTGTGTAGKVAAAALIGVPAGILGEMRQIVVGCPPGF</sequence>
<reference evidence="1 2" key="1">
    <citation type="submission" date="2018-12" db="EMBL/GenBank/DDBJ databases">
        <authorList>
            <person name="Toschakov S.V."/>
        </authorList>
    </citation>
    <scope>NUCLEOTIDE SEQUENCE [LARGE SCALE GENOMIC DNA]</scope>
    <source>
        <strain evidence="1 2">GM2012</strain>
    </source>
</reference>
<evidence type="ECO:0000313" key="1">
    <source>
        <dbReference type="EMBL" id="RUL84325.1"/>
    </source>
</evidence>
<gene>
    <name evidence="1" type="ORF">TsocGM_20565</name>
</gene>
<proteinExistence type="predicted"/>
<dbReference type="Proteomes" id="UP000280296">
    <property type="component" value="Unassembled WGS sequence"/>
</dbReference>